<evidence type="ECO:0000313" key="1">
    <source>
        <dbReference type="Proteomes" id="UP000887579"/>
    </source>
</evidence>
<accession>A0AC34G1Q6</accession>
<dbReference type="Proteomes" id="UP000887579">
    <property type="component" value="Unplaced"/>
</dbReference>
<name>A0AC34G1Q6_9BILA</name>
<reference evidence="2" key="1">
    <citation type="submission" date="2022-11" db="UniProtKB">
        <authorList>
            <consortium name="WormBaseParasite"/>
        </authorList>
    </citation>
    <scope>IDENTIFICATION</scope>
</reference>
<dbReference type="WBParaSite" id="ES5_v2.g23529.t1">
    <property type="protein sequence ID" value="ES5_v2.g23529.t1"/>
    <property type="gene ID" value="ES5_v2.g23529"/>
</dbReference>
<proteinExistence type="predicted"/>
<protein>
    <submittedName>
        <fullName evidence="2">Anoctamin dimerisation domain-containing protein</fullName>
    </submittedName>
</protein>
<evidence type="ECO:0000313" key="2">
    <source>
        <dbReference type="WBParaSite" id="ES5_v2.g23529.t1"/>
    </source>
</evidence>
<sequence length="284" mass="33597">MSNYIDSLQACEPQKPSNLIGSSDTKEKNGKTYEKTPSDVLSPSMYFADGKRLIDYVLVYEEIDEDEINDNAEGLELYLRREKHKESLYEEIDEEEINDNAEGLELFLRREKHKESRETFERNLKRLGLELERHDSFYVNCYFVLVHAPFQVLCKQAELLKIKMPVFLNDAKNDNSRTDGFVTKLLNKFTFLEFDQVILRRIQAKDYFTQPFIEKHLDCFVNHDDQPNFFPRTERSRMVYDLLIRTPYDQDNPDEFCIGIERMIKNGIYSAAYPLHDVILIIIF</sequence>
<organism evidence="1 2">
    <name type="scientific">Panagrolaimus sp. ES5</name>
    <dbReference type="NCBI Taxonomy" id="591445"/>
    <lineage>
        <taxon>Eukaryota</taxon>
        <taxon>Metazoa</taxon>
        <taxon>Ecdysozoa</taxon>
        <taxon>Nematoda</taxon>
        <taxon>Chromadorea</taxon>
        <taxon>Rhabditida</taxon>
        <taxon>Tylenchina</taxon>
        <taxon>Panagrolaimomorpha</taxon>
        <taxon>Panagrolaimoidea</taxon>
        <taxon>Panagrolaimidae</taxon>
        <taxon>Panagrolaimus</taxon>
    </lineage>
</organism>